<evidence type="ECO:0000313" key="8">
    <source>
        <dbReference type="Proteomes" id="UP001597120"/>
    </source>
</evidence>
<feature type="domain" description="Methyltransferase" evidence="6">
    <location>
        <begin position="47"/>
        <end position="143"/>
    </location>
</feature>
<dbReference type="InterPro" id="IPR029063">
    <property type="entry name" value="SAM-dependent_MTases_sf"/>
</dbReference>
<gene>
    <name evidence="7" type="ORF">ACFQ03_20980</name>
</gene>
<dbReference type="EMBL" id="JBHTIU010000085">
    <property type="protein sequence ID" value="MFD0871618.1"/>
    <property type="molecule type" value="Genomic_DNA"/>
</dbReference>
<evidence type="ECO:0000256" key="1">
    <source>
        <dbReference type="ARBA" id="ARBA00005189"/>
    </source>
</evidence>
<dbReference type="PANTHER" id="PTHR44307">
    <property type="entry name" value="PHOSPHOETHANOLAMINE METHYLTRANSFERASE"/>
    <property type="match status" value="1"/>
</dbReference>
<evidence type="ECO:0000259" key="6">
    <source>
        <dbReference type="Pfam" id="PF13649"/>
    </source>
</evidence>
<dbReference type="CDD" id="cd02440">
    <property type="entry name" value="AdoMet_MTases"/>
    <property type="match status" value="1"/>
</dbReference>
<dbReference type="GO" id="GO:0032259">
    <property type="term" value="P:methylation"/>
    <property type="evidence" value="ECO:0007669"/>
    <property type="project" value="UniProtKB-KW"/>
</dbReference>
<proteinExistence type="predicted"/>
<dbReference type="Pfam" id="PF13649">
    <property type="entry name" value="Methyltransf_25"/>
    <property type="match status" value="1"/>
</dbReference>
<comment type="pathway">
    <text evidence="4">Phospholipid metabolism.</text>
</comment>
<keyword evidence="2 7" id="KW-0489">Methyltransferase</keyword>
<dbReference type="Gene3D" id="3.40.50.150">
    <property type="entry name" value="Vaccinia Virus protein VP39"/>
    <property type="match status" value="1"/>
</dbReference>
<keyword evidence="3 7" id="KW-0808">Transferase</keyword>
<reference evidence="8" key="1">
    <citation type="journal article" date="2019" name="Int. J. Syst. Evol. Microbiol.">
        <title>The Global Catalogue of Microorganisms (GCM) 10K type strain sequencing project: providing services to taxonomists for standard genome sequencing and annotation.</title>
        <authorList>
            <consortium name="The Broad Institute Genomics Platform"/>
            <consortium name="The Broad Institute Genome Sequencing Center for Infectious Disease"/>
            <person name="Wu L."/>
            <person name="Ma J."/>
        </authorList>
    </citation>
    <scope>NUCLEOTIDE SEQUENCE [LARGE SCALE GENOMIC DNA]</scope>
    <source>
        <strain evidence="8">CCUG 57263</strain>
    </source>
</reference>
<accession>A0ABW3DEJ6</accession>
<comment type="pathway">
    <text evidence="1">Lipid metabolism.</text>
</comment>
<dbReference type="PANTHER" id="PTHR44307:SF2">
    <property type="entry name" value="PHOSPHOETHANOLAMINE METHYLTRANSFERASE ISOFORM X1"/>
    <property type="match status" value="1"/>
</dbReference>
<name>A0ABW3DEJ6_9BACL</name>
<dbReference type="SUPFAM" id="SSF53335">
    <property type="entry name" value="S-adenosyl-L-methionine-dependent methyltransferases"/>
    <property type="match status" value="1"/>
</dbReference>
<dbReference type="GO" id="GO:0008168">
    <property type="term" value="F:methyltransferase activity"/>
    <property type="evidence" value="ECO:0007669"/>
    <property type="project" value="UniProtKB-KW"/>
</dbReference>
<dbReference type="EC" id="2.1.1.-" evidence="7"/>
<sequence>MKQFLMNLFGQPNGLLGSIGGKILASANKEINQWTVSLLGVQPDDRVLEVGFGPGVAVEMTSKIIKDGVLVGVDISEVMLSQAQRRNAAAIQEGRVKLILTAVENLPVFDHPFDKIYTINSIIFWEQPVERLKELRSWLKPNGRIAITLQPRSKGATDEMAHMEGEKLVQYLQEAGFKPIRLETKNMKPVSAVCAIGINA</sequence>
<organism evidence="7 8">
    <name type="scientific">Paenibacillus residui</name>
    <dbReference type="NCBI Taxonomy" id="629724"/>
    <lineage>
        <taxon>Bacteria</taxon>
        <taxon>Bacillati</taxon>
        <taxon>Bacillota</taxon>
        <taxon>Bacilli</taxon>
        <taxon>Bacillales</taxon>
        <taxon>Paenibacillaceae</taxon>
        <taxon>Paenibacillus</taxon>
    </lineage>
</organism>
<dbReference type="InterPro" id="IPR041698">
    <property type="entry name" value="Methyltransf_25"/>
</dbReference>
<evidence type="ECO:0000256" key="2">
    <source>
        <dbReference type="ARBA" id="ARBA00022603"/>
    </source>
</evidence>
<evidence type="ECO:0000313" key="7">
    <source>
        <dbReference type="EMBL" id="MFD0871618.1"/>
    </source>
</evidence>
<comment type="caution">
    <text evidence="7">The sequence shown here is derived from an EMBL/GenBank/DDBJ whole genome shotgun (WGS) entry which is preliminary data.</text>
</comment>
<evidence type="ECO:0000256" key="5">
    <source>
        <dbReference type="ARBA" id="ARBA00047622"/>
    </source>
</evidence>
<evidence type="ECO:0000256" key="3">
    <source>
        <dbReference type="ARBA" id="ARBA00022679"/>
    </source>
</evidence>
<keyword evidence="8" id="KW-1185">Reference proteome</keyword>
<evidence type="ECO:0000256" key="4">
    <source>
        <dbReference type="ARBA" id="ARBA00025707"/>
    </source>
</evidence>
<comment type="catalytic activity">
    <reaction evidence="5">
        <text>phosphoethanolamine + S-adenosyl-L-methionine = N-methylethanolamine phosphate + S-adenosyl-L-homocysteine + H(+)</text>
        <dbReference type="Rhea" id="RHEA:20365"/>
        <dbReference type="ChEBI" id="CHEBI:15378"/>
        <dbReference type="ChEBI" id="CHEBI:57781"/>
        <dbReference type="ChEBI" id="CHEBI:57856"/>
        <dbReference type="ChEBI" id="CHEBI:58190"/>
        <dbReference type="ChEBI" id="CHEBI:59789"/>
        <dbReference type="EC" id="2.1.1.103"/>
    </reaction>
    <physiologicalReaction direction="left-to-right" evidence="5">
        <dbReference type="Rhea" id="RHEA:20366"/>
    </physiologicalReaction>
</comment>
<dbReference type="Proteomes" id="UP001597120">
    <property type="component" value="Unassembled WGS sequence"/>
</dbReference>
<protein>
    <submittedName>
        <fullName evidence="7">Class I SAM-dependent methyltransferase</fullName>
        <ecNumber evidence="7">2.1.1.-</ecNumber>
    </submittedName>
</protein>
<dbReference type="RefSeq" id="WP_379290769.1">
    <property type="nucleotide sequence ID" value="NZ_JBHTIU010000085.1"/>
</dbReference>